<protein>
    <recommendedName>
        <fullName evidence="4">DUF1508 domain-containing protein</fullName>
    </recommendedName>
</protein>
<dbReference type="Proteomes" id="UP000321750">
    <property type="component" value="Unassembled WGS sequence"/>
</dbReference>
<gene>
    <name evidence="2" type="ORF">MGN01_17630</name>
</gene>
<feature type="compositionally biased region" description="Basic and acidic residues" evidence="1">
    <location>
        <begin position="35"/>
        <end position="49"/>
    </location>
</feature>
<evidence type="ECO:0000313" key="3">
    <source>
        <dbReference type="Proteomes" id="UP000321750"/>
    </source>
</evidence>
<accession>A0A512JIX4</accession>
<dbReference type="OrthoDB" id="8236377at2"/>
<dbReference type="RefSeq" id="WP_147046206.1">
    <property type="nucleotide sequence ID" value="NZ_BJZV01000007.1"/>
</dbReference>
<feature type="region of interest" description="Disordered" evidence="1">
    <location>
        <begin position="31"/>
        <end position="65"/>
    </location>
</feature>
<sequence>MSDNETYPYTLEIIPPKAEGGSYQWAIRKHGKMAQRSDRNHHSEAKARENGMAQIEKLLAGVGDR</sequence>
<comment type="caution">
    <text evidence="2">The sequence shown here is derived from an EMBL/GenBank/DDBJ whole genome shotgun (WGS) entry which is preliminary data.</text>
</comment>
<evidence type="ECO:0008006" key="4">
    <source>
        <dbReference type="Google" id="ProtNLM"/>
    </source>
</evidence>
<dbReference type="AlphaFoldDB" id="A0A512JIX4"/>
<evidence type="ECO:0000256" key="1">
    <source>
        <dbReference type="SAM" id="MobiDB-lite"/>
    </source>
</evidence>
<name>A0A512JIX4_9HYPH</name>
<reference evidence="2 3" key="1">
    <citation type="submission" date="2019-07" db="EMBL/GenBank/DDBJ databases">
        <title>Whole genome shotgun sequence of Methylobacterium gnaphalii NBRC 107716.</title>
        <authorList>
            <person name="Hosoyama A."/>
            <person name="Uohara A."/>
            <person name="Ohji S."/>
            <person name="Ichikawa N."/>
        </authorList>
    </citation>
    <scope>NUCLEOTIDE SEQUENCE [LARGE SCALE GENOMIC DNA]</scope>
    <source>
        <strain evidence="2 3">NBRC 107716</strain>
    </source>
</reference>
<organism evidence="2 3">
    <name type="scientific">Methylobacterium gnaphalii</name>
    <dbReference type="NCBI Taxonomy" id="1010610"/>
    <lineage>
        <taxon>Bacteria</taxon>
        <taxon>Pseudomonadati</taxon>
        <taxon>Pseudomonadota</taxon>
        <taxon>Alphaproteobacteria</taxon>
        <taxon>Hyphomicrobiales</taxon>
        <taxon>Methylobacteriaceae</taxon>
        <taxon>Methylobacterium</taxon>
    </lineage>
</organism>
<proteinExistence type="predicted"/>
<evidence type="ECO:0000313" key="2">
    <source>
        <dbReference type="EMBL" id="GEP09918.1"/>
    </source>
</evidence>
<keyword evidence="3" id="KW-1185">Reference proteome</keyword>
<dbReference type="EMBL" id="BJZV01000007">
    <property type="protein sequence ID" value="GEP09918.1"/>
    <property type="molecule type" value="Genomic_DNA"/>
</dbReference>